<dbReference type="AlphaFoldDB" id="A0A4Q9PQ29"/>
<accession>A0A4Q9PQ29</accession>
<sequence length="214" mass="24237">MEFVRDFSNLEHLAIEGTTSMNGQSEVSRTIGLPQELAQLLAPSLKSLKVGPSRRAPLHNDARWMNTVNILFNCYASSHSDRISALNCRLNHEFYYFTFSHCDLSRCSNLLSLTLHCDCGFRTQAPLWTGFDCVCDALSSIGTAELLKVKLVMIPSNYGTNDEALLSFFQGIVQILRGVRFASLWKLYFHLMDRLEAEKHVLPWMCEMFPSFAG</sequence>
<proteinExistence type="predicted"/>
<organism evidence="1 2">
    <name type="scientific">Dichomitus squalens</name>
    <dbReference type="NCBI Taxonomy" id="114155"/>
    <lineage>
        <taxon>Eukaryota</taxon>
        <taxon>Fungi</taxon>
        <taxon>Dikarya</taxon>
        <taxon>Basidiomycota</taxon>
        <taxon>Agaricomycotina</taxon>
        <taxon>Agaricomycetes</taxon>
        <taxon>Polyporales</taxon>
        <taxon>Polyporaceae</taxon>
        <taxon>Dichomitus</taxon>
    </lineage>
</organism>
<reference evidence="1 2" key="1">
    <citation type="submission" date="2019-01" db="EMBL/GenBank/DDBJ databases">
        <title>Draft genome sequences of three monokaryotic isolates of the white-rot basidiomycete fungus Dichomitus squalens.</title>
        <authorList>
            <consortium name="DOE Joint Genome Institute"/>
            <person name="Lopez S.C."/>
            <person name="Andreopoulos B."/>
            <person name="Pangilinan J."/>
            <person name="Lipzen A."/>
            <person name="Riley R."/>
            <person name="Ahrendt S."/>
            <person name="Ng V."/>
            <person name="Barry K."/>
            <person name="Daum C."/>
            <person name="Grigoriev I.V."/>
            <person name="Hilden K.S."/>
            <person name="Makela M.R."/>
            <person name="de Vries R.P."/>
        </authorList>
    </citation>
    <scope>NUCLEOTIDE SEQUENCE [LARGE SCALE GENOMIC DNA]</scope>
    <source>
        <strain evidence="1 2">CBS 464.89</strain>
    </source>
</reference>
<keyword evidence="2" id="KW-1185">Reference proteome</keyword>
<gene>
    <name evidence="1" type="ORF">BD310DRAFT_978908</name>
</gene>
<evidence type="ECO:0000313" key="2">
    <source>
        <dbReference type="Proteomes" id="UP000292082"/>
    </source>
</evidence>
<dbReference type="Proteomes" id="UP000292082">
    <property type="component" value="Unassembled WGS sequence"/>
</dbReference>
<dbReference type="EMBL" id="ML145152">
    <property type="protein sequence ID" value="TBU56386.1"/>
    <property type="molecule type" value="Genomic_DNA"/>
</dbReference>
<evidence type="ECO:0000313" key="1">
    <source>
        <dbReference type="EMBL" id="TBU56386.1"/>
    </source>
</evidence>
<name>A0A4Q9PQ29_9APHY</name>
<protein>
    <submittedName>
        <fullName evidence="1">Uncharacterized protein</fullName>
    </submittedName>
</protein>